<keyword evidence="5 8" id="KW-1133">Transmembrane helix</keyword>
<accession>A0A1B2I5X4</accession>
<dbReference type="GO" id="GO:0030001">
    <property type="term" value="P:metal ion transport"/>
    <property type="evidence" value="ECO:0007669"/>
    <property type="project" value="UniProtKB-ARBA"/>
</dbReference>
<dbReference type="STRING" id="1197717.BED41_10100"/>
<dbReference type="GeneID" id="83058200"/>
<dbReference type="KEGG" id="cpor:BED41_10100"/>
<keyword evidence="4 8" id="KW-0812">Transmembrane</keyword>
<evidence type="ECO:0000256" key="7">
    <source>
        <dbReference type="ARBA" id="ARBA00023136"/>
    </source>
</evidence>
<keyword evidence="3" id="KW-1003">Cell membrane</keyword>
<feature type="transmembrane region" description="Helical" evidence="8">
    <location>
        <begin position="107"/>
        <end position="126"/>
    </location>
</feature>
<dbReference type="GO" id="GO:0008324">
    <property type="term" value="F:monoatomic cation transmembrane transporter activity"/>
    <property type="evidence" value="ECO:0007669"/>
    <property type="project" value="InterPro"/>
</dbReference>
<feature type="transmembrane region" description="Helical" evidence="8">
    <location>
        <begin position="374"/>
        <end position="392"/>
    </location>
</feature>
<sequence>MRFHTSYKVERVILSGFLLVILAGAFLLWLSNNFVYAKPLSPVDALFMATSAVCVTGLGVVDIATDFGLLSQIIMMGLIQIGGLGIMTGMMLISIAVGRRIGLRSRIFFLGGLGVDGVQGAITLFFTVIKYTLFFEGLGSAVMFAGFLLGGEDVLRAAYLAVFHSVSAFCNAGFSPCIGGLHDYKTTLIIPGTVMSLIVMGGLGFPVFAECANYVKCGKQHCLSVYAKLVLLITGGLLVVGTVLLMLSDWNAAFKDLPAWAKVWNALFASVTARTAGFETVPSGALSGLGQAIMIVLMIIGASPASTGGGVKTTTFGVLAVSVWSELHMRGEPTFLNRGISERTERRALSVIAIYLFTILAGSMLLTLIEDMPFSAIIFEVASALGTVGLTVGITTELSTAGKLVITLLMFWGRVGLYSFISTLVTTDGDSGIHYPSTHIPIG</sequence>
<dbReference type="GO" id="GO:0005886">
    <property type="term" value="C:plasma membrane"/>
    <property type="evidence" value="ECO:0007669"/>
    <property type="project" value="UniProtKB-SubCell"/>
</dbReference>
<evidence type="ECO:0000256" key="6">
    <source>
        <dbReference type="ARBA" id="ARBA00023065"/>
    </source>
</evidence>
<evidence type="ECO:0000256" key="1">
    <source>
        <dbReference type="ARBA" id="ARBA00004651"/>
    </source>
</evidence>
<protein>
    <submittedName>
        <fullName evidence="9">Uncharacterized protein</fullName>
    </submittedName>
</protein>
<feature type="transmembrane region" description="Helical" evidence="8">
    <location>
        <begin position="229"/>
        <end position="247"/>
    </location>
</feature>
<feature type="transmembrane region" description="Helical" evidence="8">
    <location>
        <begin position="73"/>
        <end position="95"/>
    </location>
</feature>
<organism evidence="9 10">
    <name type="scientific">Cloacibacillus porcorum</name>
    <dbReference type="NCBI Taxonomy" id="1197717"/>
    <lineage>
        <taxon>Bacteria</taxon>
        <taxon>Thermotogati</taxon>
        <taxon>Synergistota</taxon>
        <taxon>Synergistia</taxon>
        <taxon>Synergistales</taxon>
        <taxon>Synergistaceae</taxon>
        <taxon>Cloacibacillus</taxon>
    </lineage>
</organism>
<feature type="transmembrane region" description="Helical" evidence="8">
    <location>
        <begin position="12"/>
        <end position="31"/>
    </location>
</feature>
<feature type="transmembrane region" description="Helical" evidence="8">
    <location>
        <begin position="348"/>
        <end position="368"/>
    </location>
</feature>
<dbReference type="InterPro" id="IPR003445">
    <property type="entry name" value="Cat_transpt"/>
</dbReference>
<keyword evidence="10" id="KW-1185">Reference proteome</keyword>
<dbReference type="EMBL" id="CP016757">
    <property type="protein sequence ID" value="ANZ45381.1"/>
    <property type="molecule type" value="Genomic_DNA"/>
</dbReference>
<feature type="transmembrane region" description="Helical" evidence="8">
    <location>
        <begin position="284"/>
        <end position="303"/>
    </location>
</feature>
<feature type="transmembrane region" description="Helical" evidence="8">
    <location>
        <begin position="188"/>
        <end position="208"/>
    </location>
</feature>
<keyword evidence="7 8" id="KW-0472">Membrane</keyword>
<gene>
    <name evidence="9" type="ORF">BED41_10100</name>
</gene>
<evidence type="ECO:0000256" key="3">
    <source>
        <dbReference type="ARBA" id="ARBA00022475"/>
    </source>
</evidence>
<keyword evidence="6" id="KW-0406">Ion transport</keyword>
<evidence type="ECO:0000256" key="4">
    <source>
        <dbReference type="ARBA" id="ARBA00022692"/>
    </source>
</evidence>
<dbReference type="PANTHER" id="PTHR32024">
    <property type="entry name" value="TRK SYSTEM POTASSIUM UPTAKE PROTEIN TRKG-RELATED"/>
    <property type="match status" value="1"/>
</dbReference>
<dbReference type="AlphaFoldDB" id="A0A1B2I5X4"/>
<feature type="transmembrane region" description="Helical" evidence="8">
    <location>
        <begin position="132"/>
        <end position="150"/>
    </location>
</feature>
<dbReference type="PANTHER" id="PTHR32024:SF1">
    <property type="entry name" value="KTR SYSTEM POTASSIUM UPTAKE PROTEIN B"/>
    <property type="match status" value="1"/>
</dbReference>
<evidence type="ECO:0000313" key="9">
    <source>
        <dbReference type="EMBL" id="ANZ45381.1"/>
    </source>
</evidence>
<feature type="transmembrane region" description="Helical" evidence="8">
    <location>
        <begin position="404"/>
        <end position="421"/>
    </location>
</feature>
<dbReference type="Proteomes" id="UP000093044">
    <property type="component" value="Chromosome"/>
</dbReference>
<evidence type="ECO:0000256" key="2">
    <source>
        <dbReference type="ARBA" id="ARBA00022448"/>
    </source>
</evidence>
<evidence type="ECO:0000256" key="5">
    <source>
        <dbReference type="ARBA" id="ARBA00022989"/>
    </source>
</evidence>
<keyword evidence="2" id="KW-0813">Transport</keyword>
<dbReference type="Pfam" id="PF02386">
    <property type="entry name" value="TrkH"/>
    <property type="match status" value="1"/>
</dbReference>
<comment type="subcellular location">
    <subcellularLocation>
        <location evidence="1">Cell membrane</location>
        <topology evidence="1">Multi-pass membrane protein</topology>
    </subcellularLocation>
</comment>
<reference evidence="9" key="1">
    <citation type="submission" date="2016-08" db="EMBL/GenBank/DDBJ databases">
        <title>Complete genome of Cloacibacillus porcorum.</title>
        <authorList>
            <person name="Looft T."/>
            <person name="Bayles D.O."/>
            <person name="Alt D.P."/>
        </authorList>
    </citation>
    <scope>NUCLEOTIDE SEQUENCE [LARGE SCALE GENOMIC DNA]</scope>
    <source>
        <strain evidence="9">CL-84</strain>
    </source>
</reference>
<evidence type="ECO:0000313" key="10">
    <source>
        <dbReference type="Proteomes" id="UP000093044"/>
    </source>
</evidence>
<evidence type="ECO:0000256" key="8">
    <source>
        <dbReference type="SAM" id="Phobius"/>
    </source>
</evidence>
<name>A0A1B2I5X4_9BACT</name>
<dbReference type="RefSeq" id="WP_066745571.1">
    <property type="nucleotide sequence ID" value="NZ_CP016757.1"/>
</dbReference>
<proteinExistence type="predicted"/>
<feature type="transmembrane region" description="Helical" evidence="8">
    <location>
        <begin position="157"/>
        <end position="182"/>
    </location>
</feature>